<dbReference type="PANTHER" id="PTHR35119">
    <property type="entry name" value="PROTEIN POLYCHOME"/>
    <property type="match status" value="1"/>
</dbReference>
<name>A0A4S4DR01_CAMSN</name>
<dbReference type="FunFam" id="3.40.50.300:FF:000274">
    <property type="entry name" value="ras-related protein RABA5a"/>
    <property type="match status" value="1"/>
</dbReference>
<keyword evidence="6" id="KW-0636">Prenylation</keyword>
<proteinExistence type="inferred from homology"/>
<keyword evidence="2" id="KW-0547">Nucleotide-binding</keyword>
<keyword evidence="10" id="KW-1185">Reference proteome</keyword>
<comment type="similarity">
    <text evidence="1">Belongs to the small GTPase superfamily. Rab family.</text>
</comment>
<dbReference type="AlphaFoldDB" id="A0A4S4DR01"/>
<dbReference type="InterPro" id="IPR034590">
    <property type="entry name" value="POLYCHOME/GIG1"/>
</dbReference>
<evidence type="ECO:0000256" key="4">
    <source>
        <dbReference type="ARBA" id="ARBA00023136"/>
    </source>
</evidence>
<dbReference type="SMART" id="SM00176">
    <property type="entry name" value="RAN"/>
    <property type="match status" value="1"/>
</dbReference>
<dbReference type="GO" id="GO:0012505">
    <property type="term" value="C:endomembrane system"/>
    <property type="evidence" value="ECO:0007669"/>
    <property type="project" value="UniProtKB-SubCell"/>
</dbReference>
<evidence type="ECO:0000256" key="8">
    <source>
        <dbReference type="SAM" id="MobiDB-lite"/>
    </source>
</evidence>
<sequence length="630" mass="69290">MDSAVLLLCKYGSATIVINVSCELNFEELVGILCKTWENLKPETMCISYSILGHSNCMVRNNIDFLNMLRVVCAHGVDIVDVSVTRCSTSDEVDEVGSNWVDVVDGGIDRGLSCIGKSQLLARFARNEFSLDSKATIGVEFQTKTLVIDHKTVKAQIWDTAGQERYRAVTSAYYRGAVGAMLVYDMTKRQSFDHMARWLEELRGHADKNIVIMLIGNKCDLGSLRAVPTEDAQEFAERENLCFMETSALEATNVESAFLTVLTEIYRIMSKKTLLANDGSDYAKSASLKGTRIIVPSQNSDSGGRKGCCMSSSSSSRAVQLYLNQQQQSSPALPKREDNNKSKNKTGSIQVPSQDPPLPNHLKIDTMPESRDRLSRPDDIAAMFARRRQSIGGIAILLDEPEEVGSGTPFRWGATAMTGTRGAMGLAATRGGGVGRGSLGTPRTRYRRGGGRNLYRSPVVVGQENTPLGRVRRGRGRGGRGSVLPSWYPRTPLRDITAIVRAIERRRASLRETEGLHIESPIPQDQNVLDPSVPTSSAQLEHDISMISPNPTVRMKKSFPPSVGKVPKILLDITNQNVGQPDCLTPQKKLLNSIDTVEKVVLEELKKLKSTPGAKKAEREKRICSLMSMR</sequence>
<dbReference type="Pfam" id="PF00071">
    <property type="entry name" value="Ras"/>
    <property type="match status" value="1"/>
</dbReference>
<dbReference type="PRINTS" id="PR00449">
    <property type="entry name" value="RASTRNSFRMNG"/>
</dbReference>
<evidence type="ECO:0000256" key="1">
    <source>
        <dbReference type="ARBA" id="ARBA00006270"/>
    </source>
</evidence>
<dbReference type="SMART" id="SM00174">
    <property type="entry name" value="RHO"/>
    <property type="match status" value="1"/>
</dbReference>
<dbReference type="InterPro" id="IPR027417">
    <property type="entry name" value="P-loop_NTPase"/>
</dbReference>
<comment type="subcellular location">
    <subcellularLocation>
        <location evidence="7">Endomembrane system</location>
        <topology evidence="7">Lipid-anchor</topology>
    </subcellularLocation>
</comment>
<accession>A0A4S4DR01</accession>
<feature type="region of interest" description="Disordered" evidence="8">
    <location>
        <begin position="426"/>
        <end position="453"/>
    </location>
</feature>
<dbReference type="GO" id="GO:0005525">
    <property type="term" value="F:GTP binding"/>
    <property type="evidence" value="ECO:0007669"/>
    <property type="project" value="UniProtKB-KW"/>
</dbReference>
<organism evidence="9 10">
    <name type="scientific">Camellia sinensis var. sinensis</name>
    <name type="common">China tea</name>
    <dbReference type="NCBI Taxonomy" id="542762"/>
    <lineage>
        <taxon>Eukaryota</taxon>
        <taxon>Viridiplantae</taxon>
        <taxon>Streptophyta</taxon>
        <taxon>Embryophyta</taxon>
        <taxon>Tracheophyta</taxon>
        <taxon>Spermatophyta</taxon>
        <taxon>Magnoliopsida</taxon>
        <taxon>eudicotyledons</taxon>
        <taxon>Gunneridae</taxon>
        <taxon>Pentapetalae</taxon>
        <taxon>asterids</taxon>
        <taxon>Ericales</taxon>
        <taxon>Theaceae</taxon>
        <taxon>Camellia</taxon>
    </lineage>
</organism>
<reference evidence="9 10" key="1">
    <citation type="journal article" date="2018" name="Proc. Natl. Acad. Sci. U.S.A.">
        <title>Draft genome sequence of Camellia sinensis var. sinensis provides insights into the evolution of the tea genome and tea quality.</title>
        <authorList>
            <person name="Wei C."/>
            <person name="Yang H."/>
            <person name="Wang S."/>
            <person name="Zhao J."/>
            <person name="Liu C."/>
            <person name="Gao L."/>
            <person name="Xia E."/>
            <person name="Lu Y."/>
            <person name="Tai Y."/>
            <person name="She G."/>
            <person name="Sun J."/>
            <person name="Cao H."/>
            <person name="Tong W."/>
            <person name="Gao Q."/>
            <person name="Li Y."/>
            <person name="Deng W."/>
            <person name="Jiang X."/>
            <person name="Wang W."/>
            <person name="Chen Q."/>
            <person name="Zhang S."/>
            <person name="Li H."/>
            <person name="Wu J."/>
            <person name="Wang P."/>
            <person name="Li P."/>
            <person name="Shi C."/>
            <person name="Zheng F."/>
            <person name="Jian J."/>
            <person name="Huang B."/>
            <person name="Shan D."/>
            <person name="Shi M."/>
            <person name="Fang C."/>
            <person name="Yue Y."/>
            <person name="Li F."/>
            <person name="Li D."/>
            <person name="Wei S."/>
            <person name="Han B."/>
            <person name="Jiang C."/>
            <person name="Yin Y."/>
            <person name="Xia T."/>
            <person name="Zhang Z."/>
            <person name="Bennetzen J.L."/>
            <person name="Zhao S."/>
            <person name="Wan X."/>
        </authorList>
    </citation>
    <scope>NUCLEOTIDE SEQUENCE [LARGE SCALE GENOMIC DNA]</scope>
    <source>
        <strain evidence="10">cv. Shuchazao</strain>
        <tissue evidence="9">Leaf</tissue>
    </source>
</reference>
<feature type="compositionally biased region" description="Basic and acidic residues" evidence="8">
    <location>
        <begin position="362"/>
        <end position="373"/>
    </location>
</feature>
<gene>
    <name evidence="9" type="ORF">TEA_013639</name>
</gene>
<evidence type="ECO:0000256" key="3">
    <source>
        <dbReference type="ARBA" id="ARBA00023134"/>
    </source>
</evidence>
<dbReference type="GO" id="GO:0051783">
    <property type="term" value="P:regulation of nuclear division"/>
    <property type="evidence" value="ECO:0007669"/>
    <property type="project" value="InterPro"/>
</dbReference>
<evidence type="ECO:0000256" key="6">
    <source>
        <dbReference type="ARBA" id="ARBA00023289"/>
    </source>
</evidence>
<dbReference type="SMART" id="SM00173">
    <property type="entry name" value="RAS"/>
    <property type="match status" value="1"/>
</dbReference>
<dbReference type="PROSITE" id="PS51421">
    <property type="entry name" value="RAS"/>
    <property type="match status" value="1"/>
</dbReference>
<dbReference type="PROSITE" id="PS51419">
    <property type="entry name" value="RAB"/>
    <property type="match status" value="1"/>
</dbReference>
<dbReference type="PANTHER" id="PTHR35119:SF1">
    <property type="entry name" value="PROTEIN POLYCHOME"/>
    <property type="match status" value="1"/>
</dbReference>
<evidence type="ECO:0000313" key="9">
    <source>
        <dbReference type="EMBL" id="THG05194.1"/>
    </source>
</evidence>
<dbReference type="GO" id="GO:0005634">
    <property type="term" value="C:nucleus"/>
    <property type="evidence" value="ECO:0007669"/>
    <property type="project" value="InterPro"/>
</dbReference>
<evidence type="ECO:0000256" key="7">
    <source>
        <dbReference type="ARBA" id="ARBA00037868"/>
    </source>
</evidence>
<feature type="region of interest" description="Disordered" evidence="8">
    <location>
        <begin position="323"/>
        <end position="373"/>
    </location>
</feature>
<comment type="caution">
    <text evidence="9">The sequence shown here is derived from an EMBL/GenBank/DDBJ whole genome shotgun (WGS) entry which is preliminary data.</text>
</comment>
<dbReference type="SMART" id="SM00175">
    <property type="entry name" value="RAB"/>
    <property type="match status" value="1"/>
</dbReference>
<dbReference type="InterPro" id="IPR001806">
    <property type="entry name" value="Small_GTPase"/>
</dbReference>
<keyword evidence="5" id="KW-0449">Lipoprotein</keyword>
<dbReference type="GO" id="GO:0003924">
    <property type="term" value="F:GTPase activity"/>
    <property type="evidence" value="ECO:0007669"/>
    <property type="project" value="InterPro"/>
</dbReference>
<dbReference type="InterPro" id="IPR005225">
    <property type="entry name" value="Small_GTP-bd"/>
</dbReference>
<evidence type="ECO:0000256" key="5">
    <source>
        <dbReference type="ARBA" id="ARBA00023288"/>
    </source>
</evidence>
<dbReference type="Proteomes" id="UP000306102">
    <property type="component" value="Unassembled WGS sequence"/>
</dbReference>
<evidence type="ECO:0000256" key="2">
    <source>
        <dbReference type="ARBA" id="ARBA00022741"/>
    </source>
</evidence>
<dbReference type="NCBIfam" id="TIGR00231">
    <property type="entry name" value="small_GTP"/>
    <property type="match status" value="1"/>
</dbReference>
<keyword evidence="3" id="KW-0342">GTP-binding</keyword>
<dbReference type="SUPFAM" id="SSF52540">
    <property type="entry name" value="P-loop containing nucleoside triphosphate hydrolases"/>
    <property type="match status" value="1"/>
</dbReference>
<dbReference type="Gene3D" id="3.40.50.300">
    <property type="entry name" value="P-loop containing nucleotide triphosphate hydrolases"/>
    <property type="match status" value="1"/>
</dbReference>
<protein>
    <submittedName>
        <fullName evidence="9">Uncharacterized protein</fullName>
    </submittedName>
</protein>
<dbReference type="EMBL" id="SDRB02010658">
    <property type="protein sequence ID" value="THG05194.1"/>
    <property type="molecule type" value="Genomic_DNA"/>
</dbReference>
<keyword evidence="4" id="KW-0472">Membrane</keyword>
<dbReference type="STRING" id="542762.A0A4S4DR01"/>
<dbReference type="CDD" id="cd01868">
    <property type="entry name" value="Rab11_like"/>
    <property type="match status" value="1"/>
</dbReference>
<evidence type="ECO:0000313" key="10">
    <source>
        <dbReference type="Proteomes" id="UP000306102"/>
    </source>
</evidence>